<dbReference type="Proteomes" id="UP000716291">
    <property type="component" value="Unassembled WGS sequence"/>
</dbReference>
<comment type="caution">
    <text evidence="2">The sequence shown here is derived from an EMBL/GenBank/DDBJ whole genome shotgun (WGS) entry which is preliminary data.</text>
</comment>
<protein>
    <submittedName>
        <fullName evidence="2">Uncharacterized protein</fullName>
    </submittedName>
</protein>
<reference evidence="2" key="1">
    <citation type="journal article" date="2020" name="Microb. Genom.">
        <title>Genetic diversity of clinical and environmental Mucorales isolates obtained from an investigation of mucormycosis cases among solid organ transplant recipients.</title>
        <authorList>
            <person name="Nguyen M.H."/>
            <person name="Kaul D."/>
            <person name="Muto C."/>
            <person name="Cheng S.J."/>
            <person name="Richter R.A."/>
            <person name="Bruno V.M."/>
            <person name="Liu G."/>
            <person name="Beyhan S."/>
            <person name="Sundermann A.J."/>
            <person name="Mounaud S."/>
            <person name="Pasculle A.W."/>
            <person name="Nierman W.C."/>
            <person name="Driscoll E."/>
            <person name="Cumbie R."/>
            <person name="Clancy C.J."/>
            <person name="Dupont C.L."/>
        </authorList>
    </citation>
    <scope>NUCLEOTIDE SEQUENCE</scope>
    <source>
        <strain evidence="2">GL11</strain>
    </source>
</reference>
<feature type="region of interest" description="Disordered" evidence="1">
    <location>
        <begin position="1"/>
        <end position="40"/>
    </location>
</feature>
<name>A0A9P6X0N9_RHIOR</name>
<sequence length="460" mass="52117">MYLLVSSAAQSTQQAPPSTPTMRTAPPTREPQTTNGTESDLVQKLCQTVERLTTELTQAHLEIQNLHARINNMSASATSLNFSSDSPPLQESQGSTTNFSDAPWHNKEKIQALKQPAQQQREQHRLQQEAAAAHFFQPPQRTKASNTYIFQQRLVSQLVLYVPLFENLATVAILIHNDYETDFIDLLRRYNIPTKADFNPSSGSILADPKFTNLTPAEREATASTLQRTRIARALDHIRAPVKFAAAPGCNLWRQFETTLNTTGITLPDDDTNDIQMDDTQENSPVKDSLTSDDTLVYKFLSYVRPAASRSQWYKLSKTPVWQRYSSSIDDDDDLDPLLFVAVCKEYLDDNLDERHNGHNSVLLFACRPTLRSIICGKGVSAKPNLDENIYARHLKLREEEKLYPLPGATMPYVDKVMHSETIKEYKRNTKNISDFEEKDEVAMEFVQEILNASECIVYN</sequence>
<feature type="region of interest" description="Disordered" evidence="1">
    <location>
        <begin position="79"/>
        <end position="101"/>
    </location>
</feature>
<feature type="compositionally biased region" description="Polar residues" evidence="1">
    <location>
        <begin position="79"/>
        <end position="100"/>
    </location>
</feature>
<dbReference type="AlphaFoldDB" id="A0A9P6X0N9"/>
<proteinExistence type="predicted"/>
<gene>
    <name evidence="2" type="ORF">G6F64_010749</name>
</gene>
<keyword evidence="3" id="KW-1185">Reference proteome</keyword>
<evidence type="ECO:0000256" key="1">
    <source>
        <dbReference type="SAM" id="MobiDB-lite"/>
    </source>
</evidence>
<organism evidence="2 3">
    <name type="scientific">Rhizopus oryzae</name>
    <name type="common">Mucormycosis agent</name>
    <name type="synonym">Rhizopus arrhizus var. delemar</name>
    <dbReference type="NCBI Taxonomy" id="64495"/>
    <lineage>
        <taxon>Eukaryota</taxon>
        <taxon>Fungi</taxon>
        <taxon>Fungi incertae sedis</taxon>
        <taxon>Mucoromycota</taxon>
        <taxon>Mucoromycotina</taxon>
        <taxon>Mucoromycetes</taxon>
        <taxon>Mucorales</taxon>
        <taxon>Mucorineae</taxon>
        <taxon>Rhizopodaceae</taxon>
        <taxon>Rhizopus</taxon>
    </lineage>
</organism>
<feature type="compositionally biased region" description="Polar residues" evidence="1">
    <location>
        <begin position="30"/>
        <end position="40"/>
    </location>
</feature>
<dbReference type="OrthoDB" id="10285611at2759"/>
<dbReference type="EMBL" id="JAANQT010002335">
    <property type="protein sequence ID" value="KAG1302646.1"/>
    <property type="molecule type" value="Genomic_DNA"/>
</dbReference>
<evidence type="ECO:0000313" key="2">
    <source>
        <dbReference type="EMBL" id="KAG1302646.1"/>
    </source>
</evidence>
<accession>A0A9P6X0N9</accession>
<feature type="compositionally biased region" description="Polar residues" evidence="1">
    <location>
        <begin position="7"/>
        <end position="22"/>
    </location>
</feature>
<evidence type="ECO:0000313" key="3">
    <source>
        <dbReference type="Proteomes" id="UP000716291"/>
    </source>
</evidence>